<dbReference type="Proteomes" id="UP001595715">
    <property type="component" value="Unassembled WGS sequence"/>
</dbReference>
<comment type="caution">
    <text evidence="3">The sequence shown here is derived from an EMBL/GenBank/DDBJ whole genome shotgun (WGS) entry which is preliminary data.</text>
</comment>
<proteinExistence type="inferred from homology"/>
<evidence type="ECO:0000313" key="4">
    <source>
        <dbReference type="Proteomes" id="UP001595715"/>
    </source>
</evidence>
<dbReference type="InterPro" id="IPR013538">
    <property type="entry name" value="ASHA1/2-like_C"/>
</dbReference>
<organism evidence="3 4">
    <name type="scientific">Paenibacillus xanthanilyticus</name>
    <dbReference type="NCBI Taxonomy" id="1783531"/>
    <lineage>
        <taxon>Bacteria</taxon>
        <taxon>Bacillati</taxon>
        <taxon>Bacillota</taxon>
        <taxon>Bacilli</taxon>
        <taxon>Bacillales</taxon>
        <taxon>Paenibacillaceae</taxon>
        <taxon>Paenibacillus</taxon>
    </lineage>
</organism>
<keyword evidence="4" id="KW-1185">Reference proteome</keyword>
<evidence type="ECO:0000259" key="2">
    <source>
        <dbReference type="Pfam" id="PF08327"/>
    </source>
</evidence>
<dbReference type="Pfam" id="PF08327">
    <property type="entry name" value="AHSA1"/>
    <property type="match status" value="1"/>
</dbReference>
<name>A0ABV8KDH1_9BACL</name>
<accession>A0ABV8KDH1</accession>
<evidence type="ECO:0000313" key="3">
    <source>
        <dbReference type="EMBL" id="MFC4104089.1"/>
    </source>
</evidence>
<evidence type="ECO:0000256" key="1">
    <source>
        <dbReference type="ARBA" id="ARBA00006817"/>
    </source>
</evidence>
<dbReference type="RefSeq" id="WP_377722629.1">
    <property type="nucleotide sequence ID" value="NZ_JBHSAM010000036.1"/>
</dbReference>
<dbReference type="Gene3D" id="3.30.530.20">
    <property type="match status" value="1"/>
</dbReference>
<feature type="domain" description="Activator of Hsp90 ATPase homologue 1/2-like C-terminal" evidence="2">
    <location>
        <begin position="23"/>
        <end position="131"/>
    </location>
</feature>
<dbReference type="InterPro" id="IPR023393">
    <property type="entry name" value="START-like_dom_sf"/>
</dbReference>
<dbReference type="SUPFAM" id="SSF55961">
    <property type="entry name" value="Bet v1-like"/>
    <property type="match status" value="1"/>
</dbReference>
<comment type="similarity">
    <text evidence="1">Belongs to the AHA1 family.</text>
</comment>
<sequence length="159" mass="18386">MLANFEQTQSGYIARFERRFRHEAQDVWAMLTDNEKLTQWFGELRVEELREGGAMLFDMGDGAFERMTIMAMTPQAVLEYEWGEDRVRFELEPQDEGSSLILIETIGTVTAHTARDLAGWQVCLDVIAALLDGRPIPQRKEEWARQYAEYAKLTESYLA</sequence>
<protein>
    <submittedName>
        <fullName evidence="3">SRPBCC family protein</fullName>
    </submittedName>
</protein>
<reference evidence="4" key="1">
    <citation type="journal article" date="2019" name="Int. J. Syst. Evol. Microbiol.">
        <title>The Global Catalogue of Microorganisms (GCM) 10K type strain sequencing project: providing services to taxonomists for standard genome sequencing and annotation.</title>
        <authorList>
            <consortium name="The Broad Institute Genomics Platform"/>
            <consortium name="The Broad Institute Genome Sequencing Center for Infectious Disease"/>
            <person name="Wu L."/>
            <person name="Ma J."/>
        </authorList>
    </citation>
    <scope>NUCLEOTIDE SEQUENCE [LARGE SCALE GENOMIC DNA]</scope>
    <source>
        <strain evidence="4">IBRC-M 10987</strain>
    </source>
</reference>
<dbReference type="CDD" id="cd08899">
    <property type="entry name" value="SRPBCC_CalC_Aha1-like_6"/>
    <property type="match status" value="1"/>
</dbReference>
<gene>
    <name evidence="3" type="ORF">ACFOZ8_31165</name>
</gene>
<dbReference type="EMBL" id="JBHSAM010000036">
    <property type="protein sequence ID" value="MFC4104089.1"/>
    <property type="molecule type" value="Genomic_DNA"/>
</dbReference>